<dbReference type="InterPro" id="IPR041617">
    <property type="entry name" value="TPR_MalT"/>
</dbReference>
<accession>A0A933MIC9</accession>
<feature type="domain" description="MalT-like TPR region" evidence="2">
    <location>
        <begin position="143"/>
        <end position="403"/>
    </location>
</feature>
<dbReference type="Pfam" id="PF17874">
    <property type="entry name" value="TPR_MalT"/>
    <property type="match status" value="1"/>
</dbReference>
<dbReference type="Gene3D" id="1.25.40.10">
    <property type="entry name" value="Tetratricopeptide repeat domain"/>
    <property type="match status" value="2"/>
</dbReference>
<feature type="repeat" description="TPR" evidence="1">
    <location>
        <begin position="176"/>
        <end position="209"/>
    </location>
</feature>
<evidence type="ECO:0000256" key="1">
    <source>
        <dbReference type="PROSITE-ProRule" id="PRU00339"/>
    </source>
</evidence>
<feature type="repeat" description="TPR" evidence="1">
    <location>
        <begin position="136"/>
        <end position="169"/>
    </location>
</feature>
<dbReference type="EMBL" id="JACQXR010000091">
    <property type="protein sequence ID" value="MBI4726962.1"/>
    <property type="molecule type" value="Genomic_DNA"/>
</dbReference>
<dbReference type="AlphaFoldDB" id="A0A933MIC9"/>
<protein>
    <submittedName>
        <fullName evidence="3">Tetratricopeptide repeat protein</fullName>
    </submittedName>
</protein>
<dbReference type="SMART" id="SM00028">
    <property type="entry name" value="TPR"/>
    <property type="match status" value="4"/>
</dbReference>
<gene>
    <name evidence="3" type="ORF">HY768_07025</name>
</gene>
<evidence type="ECO:0000313" key="4">
    <source>
        <dbReference type="Proteomes" id="UP000736328"/>
    </source>
</evidence>
<keyword evidence="1" id="KW-0802">TPR repeat</keyword>
<reference evidence="3" key="1">
    <citation type="submission" date="2020-07" db="EMBL/GenBank/DDBJ databases">
        <title>Huge and variable diversity of episymbiotic CPR bacteria and DPANN archaea in groundwater ecosystems.</title>
        <authorList>
            <person name="He C.Y."/>
            <person name="Keren R."/>
            <person name="Whittaker M."/>
            <person name="Farag I.F."/>
            <person name="Doudna J."/>
            <person name="Cate J.H.D."/>
            <person name="Banfield J.F."/>
        </authorList>
    </citation>
    <scope>NUCLEOTIDE SEQUENCE</scope>
    <source>
        <strain evidence="3">NC_groundwater_1520_Pr4_B-0.1um_53_5</strain>
    </source>
</reference>
<sequence length="471" mass="53813">MSKNCRKYTSEQDWLNAVWHIRMERLSIANLLGNRPLERSELEFLEAWSKHSDIEDRRLHLLESRLRYLLDTGEISAAEIEADRMVDRVKDTDKKSFIRRAHGWRAVVYREQSRYPKAIADFEMSEGCAENELQLMEIWLDKGMTLVYANRYQEAEKMLQRAIAIAQKYNDINSQGIAWNNLGICYGQQCKSRPAIEAYDRAISLYHQTGYKLGSAMACGNLSEIYLSRGQLDKALELSRQCRKLGAEAEDVISIGLGQDITGRIMFELEEYQEAAACLKKSFEIFSEVNDTVAQIMCGCHLISCLCCSGHIREAGEYLKQAEGILSPAEKPGKDYNVVVAKEAVLKTDKRYDQARELLEHFLNDTLLQNQNQAALGLKLAELYVLLGDSVKLRNMLKRLHTIPEEKLTDLFRVKMYSAGWTLYSGMGLIPEAGAQKSKGLALLKEMSGLYTDRGVWEKYCRKKEIRALLE</sequence>
<dbReference type="PANTHER" id="PTHR10098">
    <property type="entry name" value="RAPSYN-RELATED"/>
    <property type="match status" value="1"/>
</dbReference>
<name>A0A933MIC9_UNCT6</name>
<dbReference type="InterPro" id="IPR011990">
    <property type="entry name" value="TPR-like_helical_dom_sf"/>
</dbReference>
<dbReference type="SUPFAM" id="SSF48452">
    <property type="entry name" value="TPR-like"/>
    <property type="match status" value="1"/>
</dbReference>
<comment type="caution">
    <text evidence="3">The sequence shown here is derived from an EMBL/GenBank/DDBJ whole genome shotgun (WGS) entry which is preliminary data.</text>
</comment>
<evidence type="ECO:0000259" key="2">
    <source>
        <dbReference type="Pfam" id="PF17874"/>
    </source>
</evidence>
<organism evidence="3 4">
    <name type="scientific">candidate division TA06 bacterium</name>
    <dbReference type="NCBI Taxonomy" id="2250710"/>
    <lineage>
        <taxon>Bacteria</taxon>
        <taxon>Bacteria division TA06</taxon>
    </lineage>
</organism>
<evidence type="ECO:0000313" key="3">
    <source>
        <dbReference type="EMBL" id="MBI4726962.1"/>
    </source>
</evidence>
<dbReference type="PANTHER" id="PTHR10098:SF108">
    <property type="entry name" value="TETRATRICOPEPTIDE REPEAT PROTEIN 28"/>
    <property type="match status" value="1"/>
</dbReference>
<dbReference type="Proteomes" id="UP000736328">
    <property type="component" value="Unassembled WGS sequence"/>
</dbReference>
<dbReference type="InterPro" id="IPR019734">
    <property type="entry name" value="TPR_rpt"/>
</dbReference>
<dbReference type="PROSITE" id="PS50005">
    <property type="entry name" value="TPR"/>
    <property type="match status" value="2"/>
</dbReference>
<proteinExistence type="predicted"/>